<dbReference type="AlphaFoldDB" id="A0A914RXK4"/>
<organism evidence="2 3">
    <name type="scientific">Parascaris equorum</name>
    <name type="common">Equine roundworm</name>
    <dbReference type="NCBI Taxonomy" id="6256"/>
    <lineage>
        <taxon>Eukaryota</taxon>
        <taxon>Metazoa</taxon>
        <taxon>Ecdysozoa</taxon>
        <taxon>Nematoda</taxon>
        <taxon>Chromadorea</taxon>
        <taxon>Rhabditida</taxon>
        <taxon>Spirurina</taxon>
        <taxon>Ascaridomorpha</taxon>
        <taxon>Ascaridoidea</taxon>
        <taxon>Ascarididae</taxon>
        <taxon>Parascaris</taxon>
    </lineage>
</organism>
<keyword evidence="2" id="KW-1185">Reference proteome</keyword>
<dbReference type="PANTHER" id="PTHR46185">
    <property type="entry name" value="GLUTAREDOXIN-1"/>
    <property type="match status" value="1"/>
</dbReference>
<accession>A0A914RXK4</accession>
<protein>
    <submittedName>
        <fullName evidence="3">Glutaredoxin domain-containing protein</fullName>
    </submittedName>
</protein>
<dbReference type="PROSITE" id="PS51354">
    <property type="entry name" value="GLUTAREDOXIN_2"/>
    <property type="match status" value="1"/>
</dbReference>
<evidence type="ECO:0000313" key="2">
    <source>
        <dbReference type="Proteomes" id="UP000887564"/>
    </source>
</evidence>
<dbReference type="GO" id="GO:0015038">
    <property type="term" value="F:glutathione disulfide oxidoreductase activity"/>
    <property type="evidence" value="ECO:0007669"/>
    <property type="project" value="TreeGrafter"/>
</dbReference>
<dbReference type="WBParaSite" id="PEQ_0001105801-mRNA-1">
    <property type="protein sequence ID" value="PEQ_0001105801-mRNA-1"/>
    <property type="gene ID" value="PEQ_0001105801"/>
</dbReference>
<evidence type="ECO:0000259" key="1">
    <source>
        <dbReference type="Pfam" id="PF00462"/>
    </source>
</evidence>
<dbReference type="InterPro" id="IPR002109">
    <property type="entry name" value="Glutaredoxin"/>
</dbReference>
<dbReference type="Pfam" id="PF00462">
    <property type="entry name" value="Glutaredoxin"/>
    <property type="match status" value="1"/>
</dbReference>
<dbReference type="PANTHER" id="PTHR46185:SF1">
    <property type="entry name" value="GLUTAREDOXIN-1"/>
    <property type="match status" value="1"/>
</dbReference>
<sequence length="74" mass="8362">MLMMHFIELSVSATLKSYCPYCAKARKALTSFPLRDGALEWIEINDRADCSQIQNYLMSITGARGRTVALLWSC</sequence>
<dbReference type="Proteomes" id="UP000887564">
    <property type="component" value="Unplaced"/>
</dbReference>
<dbReference type="InterPro" id="IPR047185">
    <property type="entry name" value="GLRX1"/>
</dbReference>
<dbReference type="GO" id="GO:0005739">
    <property type="term" value="C:mitochondrion"/>
    <property type="evidence" value="ECO:0007669"/>
    <property type="project" value="TreeGrafter"/>
</dbReference>
<feature type="domain" description="Glutaredoxin" evidence="1">
    <location>
        <begin position="16"/>
        <end position="64"/>
    </location>
</feature>
<proteinExistence type="predicted"/>
<reference evidence="3" key="1">
    <citation type="submission" date="2022-11" db="UniProtKB">
        <authorList>
            <consortium name="WormBaseParasite"/>
        </authorList>
    </citation>
    <scope>IDENTIFICATION</scope>
</reference>
<evidence type="ECO:0000313" key="3">
    <source>
        <dbReference type="WBParaSite" id="PEQ_0001105801-mRNA-1"/>
    </source>
</evidence>
<dbReference type="InterPro" id="IPR036249">
    <property type="entry name" value="Thioredoxin-like_sf"/>
</dbReference>
<name>A0A914RXK4_PAREQ</name>
<dbReference type="Gene3D" id="3.40.30.10">
    <property type="entry name" value="Glutaredoxin"/>
    <property type="match status" value="1"/>
</dbReference>
<dbReference type="SUPFAM" id="SSF52833">
    <property type="entry name" value="Thioredoxin-like"/>
    <property type="match status" value="1"/>
</dbReference>